<reference evidence="3" key="1">
    <citation type="journal article" date="2017" name="Nat. Commun.">
        <title>The asparagus genome sheds light on the origin and evolution of a young Y chromosome.</title>
        <authorList>
            <person name="Harkess A."/>
            <person name="Zhou J."/>
            <person name="Xu C."/>
            <person name="Bowers J.E."/>
            <person name="Van der Hulst R."/>
            <person name="Ayyampalayam S."/>
            <person name="Mercati F."/>
            <person name="Riccardi P."/>
            <person name="McKain M.R."/>
            <person name="Kakrana A."/>
            <person name="Tang H."/>
            <person name="Ray J."/>
            <person name="Groenendijk J."/>
            <person name="Arikit S."/>
            <person name="Mathioni S.M."/>
            <person name="Nakano M."/>
            <person name="Shan H."/>
            <person name="Telgmann-Rauber A."/>
            <person name="Kanno A."/>
            <person name="Yue Z."/>
            <person name="Chen H."/>
            <person name="Li W."/>
            <person name="Chen Y."/>
            <person name="Xu X."/>
            <person name="Zhang Y."/>
            <person name="Luo S."/>
            <person name="Chen H."/>
            <person name="Gao J."/>
            <person name="Mao Z."/>
            <person name="Pires J.C."/>
            <person name="Luo M."/>
            <person name="Kudrna D."/>
            <person name="Wing R.A."/>
            <person name="Meyers B.C."/>
            <person name="Yi K."/>
            <person name="Kong H."/>
            <person name="Lavrijsen P."/>
            <person name="Sunseri F."/>
            <person name="Falavigna A."/>
            <person name="Ye Y."/>
            <person name="Leebens-Mack J.H."/>
            <person name="Chen G."/>
        </authorList>
    </citation>
    <scope>NUCLEOTIDE SEQUENCE [LARGE SCALE GENOMIC DNA]</scope>
    <source>
        <strain evidence="3">cv. DH0086</strain>
    </source>
</reference>
<evidence type="ECO:0000313" key="3">
    <source>
        <dbReference type="Proteomes" id="UP000243459"/>
    </source>
</evidence>
<sequence length="189" mass="20289">MARPPRSAHRAHPGAPPPPQLPPLSPPSAGNARSIPKSHRLRTLLLASRRPSSFPLLDRHDLPPRRPSRSIPNCLLSLPPNLHASASPLSYPPRLSSPPPPAGLLSTKARRLLKGPLVSSTPSTGAPQSSSILFLADRSCVASRRRHLCPAVGSSLRHPHRWPDQLPLSPCARLQPVEQIGLPSLTTIS</sequence>
<evidence type="ECO:0000313" key="2">
    <source>
        <dbReference type="EMBL" id="ONK73305.1"/>
    </source>
</evidence>
<feature type="region of interest" description="Disordered" evidence="1">
    <location>
        <begin position="1"/>
        <end position="74"/>
    </location>
</feature>
<proteinExistence type="predicted"/>
<gene>
    <name evidence="2" type="ORF">A4U43_C04F29540</name>
</gene>
<organism evidence="2 3">
    <name type="scientific">Asparagus officinalis</name>
    <name type="common">Garden asparagus</name>
    <dbReference type="NCBI Taxonomy" id="4686"/>
    <lineage>
        <taxon>Eukaryota</taxon>
        <taxon>Viridiplantae</taxon>
        <taxon>Streptophyta</taxon>
        <taxon>Embryophyta</taxon>
        <taxon>Tracheophyta</taxon>
        <taxon>Spermatophyta</taxon>
        <taxon>Magnoliopsida</taxon>
        <taxon>Liliopsida</taxon>
        <taxon>Asparagales</taxon>
        <taxon>Asparagaceae</taxon>
        <taxon>Asparagoideae</taxon>
        <taxon>Asparagus</taxon>
    </lineage>
</organism>
<dbReference type="EMBL" id="CM007384">
    <property type="protein sequence ID" value="ONK73305.1"/>
    <property type="molecule type" value="Genomic_DNA"/>
</dbReference>
<protein>
    <submittedName>
        <fullName evidence="2">Uncharacterized protein</fullName>
    </submittedName>
</protein>
<evidence type="ECO:0000256" key="1">
    <source>
        <dbReference type="SAM" id="MobiDB-lite"/>
    </source>
</evidence>
<dbReference type="Gramene" id="ONK73305">
    <property type="protein sequence ID" value="ONK73305"/>
    <property type="gene ID" value="A4U43_C04F29540"/>
</dbReference>
<feature type="compositionally biased region" description="Basic residues" evidence="1">
    <location>
        <begin position="1"/>
        <end position="12"/>
    </location>
</feature>
<name>A0A5P1F4L1_ASPOF</name>
<accession>A0A5P1F4L1</accession>
<keyword evidence="3" id="KW-1185">Reference proteome</keyword>
<feature type="compositionally biased region" description="Pro residues" evidence="1">
    <location>
        <begin position="14"/>
        <end position="26"/>
    </location>
</feature>
<dbReference type="AlphaFoldDB" id="A0A5P1F4L1"/>
<dbReference type="Proteomes" id="UP000243459">
    <property type="component" value="Chromosome 4"/>
</dbReference>